<dbReference type="EMBL" id="JH993055">
    <property type="protein sequence ID" value="EKX37729.1"/>
    <property type="molecule type" value="Genomic_DNA"/>
</dbReference>
<dbReference type="PaxDb" id="55529-EKX37729"/>
<name>L1IPB9_GUITC</name>
<evidence type="ECO:0000256" key="1">
    <source>
        <dbReference type="SAM" id="Coils"/>
    </source>
</evidence>
<accession>L1IPB9</accession>
<reference evidence="4" key="3">
    <citation type="submission" date="2015-06" db="UniProtKB">
        <authorList>
            <consortium name="EnsemblProtists"/>
        </authorList>
    </citation>
    <scope>IDENTIFICATION</scope>
</reference>
<dbReference type="eggNOG" id="ENOG502S2UE">
    <property type="taxonomic scope" value="Eukaryota"/>
</dbReference>
<proteinExistence type="predicted"/>
<dbReference type="GeneID" id="17294544"/>
<gene>
    <name evidence="3" type="ORF">GUITHDRAFT_154866</name>
</gene>
<dbReference type="OrthoDB" id="204494at2759"/>
<sequence length="407" mass="45677">MKNLGSMGDILSKGIAGPSLDELKSMLGEQEYAAVMKTINGVIEKNKREVSEIESKALEDARKRQKELNAYSNQVRDLEYQLIMAASEVTELEEQVTSLKEKVTGADIQALEKPLNTEQADHPIFGRFLADFGYKKVFAADPSKLYTSTPIYKKQRTFRTERASSIARAKAKSSVTGWPGTISVVEYTGKGQAVLVDGQHRLGAHTLLARQMKSQNPDRPLPLGMTEILVEVYPADNENMAAEVFTEINKAEPCKLVDLPQAKVPVQTKKIIDGASEKLRQRYSAMFKPSSACRTPHMNIDNLRDELFQANVVARYGFKTEEDLLNWMLAKNDELAAIPRGEWRPKRRTRAKTLEKALEKAVAQNFYLGLEWDWLNEDGTYASDETSSNDDDDDEDDGLPFYGAQIK</sequence>
<dbReference type="RefSeq" id="XP_005824709.1">
    <property type="nucleotide sequence ID" value="XM_005824652.1"/>
</dbReference>
<protein>
    <submittedName>
        <fullName evidence="3 4">Uncharacterized protein</fullName>
    </submittedName>
</protein>
<evidence type="ECO:0000313" key="5">
    <source>
        <dbReference type="Proteomes" id="UP000011087"/>
    </source>
</evidence>
<feature type="coiled-coil region" evidence="1">
    <location>
        <begin position="61"/>
        <end position="109"/>
    </location>
</feature>
<dbReference type="HOGENOM" id="CLU_676982_0_0_1"/>
<organism evidence="3">
    <name type="scientific">Guillardia theta (strain CCMP2712)</name>
    <name type="common">Cryptophyte</name>
    <dbReference type="NCBI Taxonomy" id="905079"/>
    <lineage>
        <taxon>Eukaryota</taxon>
        <taxon>Cryptophyceae</taxon>
        <taxon>Pyrenomonadales</taxon>
        <taxon>Geminigeraceae</taxon>
        <taxon>Guillardia</taxon>
    </lineage>
</organism>
<dbReference type="EnsemblProtists" id="EKX37729">
    <property type="protein sequence ID" value="EKX37729"/>
    <property type="gene ID" value="GUITHDRAFT_154866"/>
</dbReference>
<keyword evidence="5" id="KW-1185">Reference proteome</keyword>
<feature type="region of interest" description="Disordered" evidence="2">
    <location>
        <begin position="381"/>
        <end position="407"/>
    </location>
</feature>
<evidence type="ECO:0000256" key="2">
    <source>
        <dbReference type="SAM" id="MobiDB-lite"/>
    </source>
</evidence>
<keyword evidence="1" id="KW-0175">Coiled coil</keyword>
<dbReference type="KEGG" id="gtt:GUITHDRAFT_154866"/>
<evidence type="ECO:0000313" key="4">
    <source>
        <dbReference type="EnsemblProtists" id="EKX37729"/>
    </source>
</evidence>
<dbReference type="AlphaFoldDB" id="L1IPB9"/>
<reference evidence="3 5" key="1">
    <citation type="journal article" date="2012" name="Nature">
        <title>Algal genomes reveal evolutionary mosaicism and the fate of nucleomorphs.</title>
        <authorList>
            <consortium name="DOE Joint Genome Institute"/>
            <person name="Curtis B.A."/>
            <person name="Tanifuji G."/>
            <person name="Burki F."/>
            <person name="Gruber A."/>
            <person name="Irimia M."/>
            <person name="Maruyama S."/>
            <person name="Arias M.C."/>
            <person name="Ball S.G."/>
            <person name="Gile G.H."/>
            <person name="Hirakawa Y."/>
            <person name="Hopkins J.F."/>
            <person name="Kuo A."/>
            <person name="Rensing S.A."/>
            <person name="Schmutz J."/>
            <person name="Symeonidi A."/>
            <person name="Elias M."/>
            <person name="Eveleigh R.J."/>
            <person name="Herman E.K."/>
            <person name="Klute M.J."/>
            <person name="Nakayama T."/>
            <person name="Obornik M."/>
            <person name="Reyes-Prieto A."/>
            <person name="Armbrust E.V."/>
            <person name="Aves S.J."/>
            <person name="Beiko R.G."/>
            <person name="Coutinho P."/>
            <person name="Dacks J.B."/>
            <person name="Durnford D.G."/>
            <person name="Fast N.M."/>
            <person name="Green B.R."/>
            <person name="Grisdale C.J."/>
            <person name="Hempel F."/>
            <person name="Henrissat B."/>
            <person name="Hoppner M.P."/>
            <person name="Ishida K."/>
            <person name="Kim E."/>
            <person name="Koreny L."/>
            <person name="Kroth P.G."/>
            <person name="Liu Y."/>
            <person name="Malik S.B."/>
            <person name="Maier U.G."/>
            <person name="McRose D."/>
            <person name="Mock T."/>
            <person name="Neilson J.A."/>
            <person name="Onodera N.T."/>
            <person name="Poole A.M."/>
            <person name="Pritham E.J."/>
            <person name="Richards T.A."/>
            <person name="Rocap G."/>
            <person name="Roy S.W."/>
            <person name="Sarai C."/>
            <person name="Schaack S."/>
            <person name="Shirato S."/>
            <person name="Slamovits C.H."/>
            <person name="Spencer D.F."/>
            <person name="Suzuki S."/>
            <person name="Worden A.Z."/>
            <person name="Zauner S."/>
            <person name="Barry K."/>
            <person name="Bell C."/>
            <person name="Bharti A.K."/>
            <person name="Crow J.A."/>
            <person name="Grimwood J."/>
            <person name="Kramer R."/>
            <person name="Lindquist E."/>
            <person name="Lucas S."/>
            <person name="Salamov A."/>
            <person name="McFadden G.I."/>
            <person name="Lane C.E."/>
            <person name="Keeling P.J."/>
            <person name="Gray M.W."/>
            <person name="Grigoriev I.V."/>
            <person name="Archibald J.M."/>
        </authorList>
    </citation>
    <scope>NUCLEOTIDE SEQUENCE</scope>
    <source>
        <strain evidence="3 5">CCMP2712</strain>
    </source>
</reference>
<feature type="compositionally biased region" description="Acidic residues" evidence="2">
    <location>
        <begin position="387"/>
        <end position="398"/>
    </location>
</feature>
<dbReference type="Proteomes" id="UP000011087">
    <property type="component" value="Unassembled WGS sequence"/>
</dbReference>
<reference evidence="5" key="2">
    <citation type="submission" date="2012-11" db="EMBL/GenBank/DDBJ databases">
        <authorList>
            <person name="Kuo A."/>
            <person name="Curtis B.A."/>
            <person name="Tanifuji G."/>
            <person name="Burki F."/>
            <person name="Gruber A."/>
            <person name="Irimia M."/>
            <person name="Maruyama S."/>
            <person name="Arias M.C."/>
            <person name="Ball S.G."/>
            <person name="Gile G.H."/>
            <person name="Hirakawa Y."/>
            <person name="Hopkins J.F."/>
            <person name="Rensing S.A."/>
            <person name="Schmutz J."/>
            <person name="Symeonidi A."/>
            <person name="Elias M."/>
            <person name="Eveleigh R.J."/>
            <person name="Herman E.K."/>
            <person name="Klute M.J."/>
            <person name="Nakayama T."/>
            <person name="Obornik M."/>
            <person name="Reyes-Prieto A."/>
            <person name="Armbrust E.V."/>
            <person name="Aves S.J."/>
            <person name="Beiko R.G."/>
            <person name="Coutinho P."/>
            <person name="Dacks J.B."/>
            <person name="Durnford D.G."/>
            <person name="Fast N.M."/>
            <person name="Green B.R."/>
            <person name="Grisdale C."/>
            <person name="Hempe F."/>
            <person name="Henrissat B."/>
            <person name="Hoppner M.P."/>
            <person name="Ishida K.-I."/>
            <person name="Kim E."/>
            <person name="Koreny L."/>
            <person name="Kroth P.G."/>
            <person name="Liu Y."/>
            <person name="Malik S.-B."/>
            <person name="Maier U.G."/>
            <person name="McRose D."/>
            <person name="Mock T."/>
            <person name="Neilson J.A."/>
            <person name="Onodera N.T."/>
            <person name="Poole A.M."/>
            <person name="Pritham E.J."/>
            <person name="Richards T.A."/>
            <person name="Rocap G."/>
            <person name="Roy S.W."/>
            <person name="Sarai C."/>
            <person name="Schaack S."/>
            <person name="Shirato S."/>
            <person name="Slamovits C.H."/>
            <person name="Spencer D.F."/>
            <person name="Suzuki S."/>
            <person name="Worden A.Z."/>
            <person name="Zauner S."/>
            <person name="Barry K."/>
            <person name="Bell C."/>
            <person name="Bharti A.K."/>
            <person name="Crow J.A."/>
            <person name="Grimwood J."/>
            <person name="Kramer R."/>
            <person name="Lindquist E."/>
            <person name="Lucas S."/>
            <person name="Salamov A."/>
            <person name="McFadden G.I."/>
            <person name="Lane C.E."/>
            <person name="Keeling P.J."/>
            <person name="Gray M.W."/>
            <person name="Grigoriev I.V."/>
            <person name="Archibald J.M."/>
        </authorList>
    </citation>
    <scope>NUCLEOTIDE SEQUENCE</scope>
    <source>
        <strain evidence="5">CCMP2712</strain>
    </source>
</reference>
<evidence type="ECO:0000313" key="3">
    <source>
        <dbReference type="EMBL" id="EKX37729.1"/>
    </source>
</evidence>
<dbReference type="OMA" id="WLLRENE"/>